<gene>
    <name evidence="2" type="ORF">DQ384_19135</name>
</gene>
<dbReference type="Proteomes" id="UP000253094">
    <property type="component" value="Unassembled WGS sequence"/>
</dbReference>
<keyword evidence="3" id="KW-1185">Reference proteome</keyword>
<reference evidence="2 3" key="1">
    <citation type="submission" date="2018-06" db="EMBL/GenBank/DDBJ databases">
        <title>Sphaerisporangium craniellae sp. nov., isolated from a marine sponge in the South China Sea.</title>
        <authorList>
            <person name="Li L."/>
        </authorList>
    </citation>
    <scope>NUCLEOTIDE SEQUENCE [LARGE SCALE GENOMIC DNA]</scope>
    <source>
        <strain evidence="2 3">CCTCC AA 208026</strain>
    </source>
</reference>
<proteinExistence type="predicted"/>
<protein>
    <submittedName>
        <fullName evidence="2">Uncharacterized protein</fullName>
    </submittedName>
</protein>
<organism evidence="2 3">
    <name type="scientific">Sphaerisporangium album</name>
    <dbReference type="NCBI Taxonomy" id="509200"/>
    <lineage>
        <taxon>Bacteria</taxon>
        <taxon>Bacillati</taxon>
        <taxon>Actinomycetota</taxon>
        <taxon>Actinomycetes</taxon>
        <taxon>Streptosporangiales</taxon>
        <taxon>Streptosporangiaceae</taxon>
        <taxon>Sphaerisporangium</taxon>
    </lineage>
</organism>
<name>A0A367FH62_9ACTN</name>
<evidence type="ECO:0000313" key="3">
    <source>
        <dbReference type="Proteomes" id="UP000253094"/>
    </source>
</evidence>
<dbReference type="AlphaFoldDB" id="A0A367FH62"/>
<dbReference type="EMBL" id="QOIL01000010">
    <property type="protein sequence ID" value="RCG29696.1"/>
    <property type="molecule type" value="Genomic_DNA"/>
</dbReference>
<comment type="caution">
    <text evidence="2">The sequence shown here is derived from an EMBL/GenBank/DDBJ whole genome shotgun (WGS) entry which is preliminary data.</text>
</comment>
<feature type="region of interest" description="Disordered" evidence="1">
    <location>
        <begin position="60"/>
        <end position="82"/>
    </location>
</feature>
<accession>A0A367FH62</accession>
<sequence length="264" mass="29103">MGASALSAAPALAETAPDDAVSIESIKVTPDPVVIRGHDDVAVTATVQTVGAEDVKFDFEPTGRGGQPDCNPCPGAAKSSSGDWKTWEKTIVLDRRDPDGDWVVYVEATGKDGKAVKAKAYFSVKHVAAKPPYRGPRATRIEGFDASPEPVKKGRKLTLDGKLSAARCHNDWWWDGNVFVVGGDRCRDDYRWSSWRWLGWQEIKVYFHPAHGGKWQYVDTIETNPDGTFYTKIPAYWSGTWKVVFEGSRGLYGSSASDYVKVVR</sequence>
<evidence type="ECO:0000313" key="2">
    <source>
        <dbReference type="EMBL" id="RCG29696.1"/>
    </source>
</evidence>
<evidence type="ECO:0000256" key="1">
    <source>
        <dbReference type="SAM" id="MobiDB-lite"/>
    </source>
</evidence>